<organism evidence="9 10">
    <name type="scientific">Swaminathania salitolerans</name>
    <dbReference type="NCBI Taxonomy" id="182838"/>
    <lineage>
        <taxon>Bacteria</taxon>
        <taxon>Pseudomonadati</taxon>
        <taxon>Pseudomonadota</taxon>
        <taxon>Alphaproteobacteria</taxon>
        <taxon>Acetobacterales</taxon>
        <taxon>Acetobacteraceae</taxon>
        <taxon>Swaminathania</taxon>
    </lineage>
</organism>
<reference evidence="9 10" key="1">
    <citation type="submission" date="2019-07" db="EMBL/GenBank/DDBJ databases">
        <title>Whole genome shotgun sequence of Swaminathania salitolerans NBRC 104436.</title>
        <authorList>
            <person name="Hosoyama A."/>
            <person name="Uohara A."/>
            <person name="Ohji S."/>
            <person name="Ichikawa N."/>
        </authorList>
    </citation>
    <scope>NUCLEOTIDE SEQUENCE [LARGE SCALE GENOMIC DNA]</scope>
    <source>
        <strain evidence="9 10">NBRC 104436</strain>
    </source>
</reference>
<dbReference type="InterPro" id="IPR049453">
    <property type="entry name" value="Memb_transporter_dom"/>
</dbReference>
<keyword evidence="3 7" id="KW-0812">Transmembrane</keyword>
<feature type="transmembrane region" description="Helical" evidence="7">
    <location>
        <begin position="425"/>
        <end position="453"/>
    </location>
</feature>
<keyword evidence="10" id="KW-1185">Reference proteome</keyword>
<feature type="transmembrane region" description="Helical" evidence="7">
    <location>
        <begin position="459"/>
        <end position="478"/>
    </location>
</feature>
<comment type="similarity">
    <text evidence="6">Belongs to the YccS/YhfK family.</text>
</comment>
<dbReference type="Proteomes" id="UP000321405">
    <property type="component" value="Unassembled WGS sequence"/>
</dbReference>
<evidence type="ECO:0000256" key="2">
    <source>
        <dbReference type="ARBA" id="ARBA00022475"/>
    </source>
</evidence>
<evidence type="ECO:0000259" key="8">
    <source>
        <dbReference type="Pfam" id="PF13515"/>
    </source>
</evidence>
<comment type="caution">
    <text evidence="9">The sequence shown here is derived from an EMBL/GenBank/DDBJ whole genome shotgun (WGS) entry which is preliminary data.</text>
</comment>
<name>A0A511BLM4_9PROT</name>
<dbReference type="Pfam" id="PF13515">
    <property type="entry name" value="FUSC_2"/>
    <property type="match status" value="1"/>
</dbReference>
<comment type="subcellular location">
    <subcellularLocation>
        <location evidence="1">Cell membrane</location>
        <topology evidence="1">Multi-pass membrane protein</topology>
    </subcellularLocation>
</comment>
<dbReference type="PANTHER" id="PTHR30509:SF9">
    <property type="entry name" value="MULTIDRUG RESISTANCE PROTEIN MDTO"/>
    <property type="match status" value="1"/>
</dbReference>
<feature type="transmembrane region" description="Helical" evidence="7">
    <location>
        <begin position="50"/>
        <end position="77"/>
    </location>
</feature>
<evidence type="ECO:0000256" key="6">
    <source>
        <dbReference type="ARBA" id="ARBA00043993"/>
    </source>
</evidence>
<feature type="transmembrane region" description="Helical" evidence="7">
    <location>
        <begin position="161"/>
        <end position="182"/>
    </location>
</feature>
<evidence type="ECO:0000256" key="7">
    <source>
        <dbReference type="SAM" id="Phobius"/>
    </source>
</evidence>
<evidence type="ECO:0000256" key="5">
    <source>
        <dbReference type="ARBA" id="ARBA00023136"/>
    </source>
</evidence>
<evidence type="ECO:0000313" key="9">
    <source>
        <dbReference type="EMBL" id="GEL01250.1"/>
    </source>
</evidence>
<sequence length="651" mass="69710">MVKGRSRQSFMPFLSAFLSLSSNRFARFAITLTPEQLSLREGVRAGVITALALLPSLLFDAPLYAWSAFSCFWACLIDPGGPQRERFEVLGGFTLAGSLVVALASWGASFGPVLILPIVALIGLGCGISRIFSPAIMQLWVLVGCAGLAATGFPSQPAGALAIAGLFFGGGALASLFCLVLWRQHPYAPARRSLGAVFFVLGLMARELAAGRLRETVHRQSVRNAIERARALIRALDARHGNQRVRMRMEAALSTAERLFTALLALEHLAEAGRLVHEARVPIRAMATICHETMRQLGRYEPDFSVLRELVRSFGRQIHGDNLVQTMPFVASVTSLEAMIGAFSRRSGSEAGRKGIVWRRPGAGQWLYAARLSVALCLTELVCLYGGQGFSYWALIAALLVMQPAGHVTLIRSVERVTGSLGGSLLAACFAILLPGKAALLVVAVFLSLAAIAVRAVNYTLLVFFLTGLIVVIAEAVMPGEGIVWTRVLDNTIGSLVALLCVSFPRPGRELGERDTALRRALVANYRYAALVLSGDCDPTQTDRLQREAGIATIAAEFSQNGLPLFGGLAAQLRESKAQSGVALLKSLRCLSGEMTLYRFDMLDGLRAPAPAAAREMALYATRLEAGAPLPDSIVIPGDEVTALQGQAPAN</sequence>
<keyword evidence="4 7" id="KW-1133">Transmembrane helix</keyword>
<keyword evidence="2" id="KW-1003">Cell membrane</keyword>
<dbReference type="GO" id="GO:0005886">
    <property type="term" value="C:plasma membrane"/>
    <property type="evidence" value="ECO:0007669"/>
    <property type="project" value="UniProtKB-SubCell"/>
</dbReference>
<evidence type="ECO:0000256" key="4">
    <source>
        <dbReference type="ARBA" id="ARBA00022989"/>
    </source>
</evidence>
<keyword evidence="5 7" id="KW-0472">Membrane</keyword>
<dbReference type="RefSeq" id="WP_147092235.1">
    <property type="nucleotide sequence ID" value="NZ_BJVC01000001.1"/>
</dbReference>
<feature type="transmembrane region" description="Helical" evidence="7">
    <location>
        <begin position="139"/>
        <end position="155"/>
    </location>
</feature>
<accession>A0A511BLM4</accession>
<dbReference type="PANTHER" id="PTHR30509">
    <property type="entry name" value="P-HYDROXYBENZOIC ACID EFFLUX PUMP SUBUNIT-RELATED"/>
    <property type="match status" value="1"/>
</dbReference>
<dbReference type="OrthoDB" id="7491335at2"/>
<evidence type="ECO:0000256" key="1">
    <source>
        <dbReference type="ARBA" id="ARBA00004651"/>
    </source>
</evidence>
<evidence type="ECO:0000313" key="10">
    <source>
        <dbReference type="Proteomes" id="UP000321405"/>
    </source>
</evidence>
<dbReference type="AlphaFoldDB" id="A0A511BLM4"/>
<proteinExistence type="inferred from homology"/>
<dbReference type="EMBL" id="BJVC01000001">
    <property type="protein sequence ID" value="GEL01250.1"/>
    <property type="molecule type" value="Genomic_DNA"/>
</dbReference>
<feature type="domain" description="Integral membrane bound transporter" evidence="8">
    <location>
        <begin position="383"/>
        <end position="501"/>
    </location>
</feature>
<evidence type="ECO:0000256" key="3">
    <source>
        <dbReference type="ARBA" id="ARBA00022692"/>
    </source>
</evidence>
<gene>
    <name evidence="9" type="ORF">SSA02_04130</name>
</gene>
<protein>
    <submittedName>
        <fullName evidence="9">FUSC family protein</fullName>
    </submittedName>
</protein>